<dbReference type="EMBL" id="AP022605">
    <property type="protein sequence ID" value="BBZ06296.1"/>
    <property type="molecule type" value="Genomic_DNA"/>
</dbReference>
<dbReference type="EMBL" id="LQOS01000047">
    <property type="protein sequence ID" value="ORV37561.1"/>
    <property type="molecule type" value="Genomic_DNA"/>
</dbReference>
<evidence type="ECO:0000313" key="7">
    <source>
        <dbReference type="Proteomes" id="UP000467201"/>
    </source>
</evidence>
<dbReference type="AlphaFoldDB" id="A0A1X1T0B2"/>
<dbReference type="RefSeq" id="WP_085192312.1">
    <property type="nucleotide sequence ID" value="NZ_AP022605.1"/>
</dbReference>
<protein>
    <recommendedName>
        <fullName evidence="1">ESAT-6-like protein</fullName>
    </recommendedName>
</protein>
<dbReference type="Proteomes" id="UP000467201">
    <property type="component" value="Chromosome"/>
</dbReference>
<evidence type="ECO:0000313" key="5">
    <source>
        <dbReference type="EMBL" id="ORV37565.1"/>
    </source>
</evidence>
<comment type="similarity">
    <text evidence="1">Belongs to the WXG100 family.</text>
</comment>
<organism evidence="5 6">
    <name type="scientific">Mycolicibacterium doricum</name>
    <dbReference type="NCBI Taxonomy" id="126673"/>
    <lineage>
        <taxon>Bacteria</taxon>
        <taxon>Bacillati</taxon>
        <taxon>Actinomycetota</taxon>
        <taxon>Actinomycetes</taxon>
        <taxon>Mycobacteriales</taxon>
        <taxon>Mycobacteriaceae</taxon>
        <taxon>Mycolicibacterium</taxon>
    </lineage>
</organism>
<evidence type="ECO:0000313" key="2">
    <source>
        <dbReference type="EMBL" id="BBZ06296.1"/>
    </source>
</evidence>
<dbReference type="Gene3D" id="1.10.287.1060">
    <property type="entry name" value="ESAT-6-like"/>
    <property type="match status" value="1"/>
</dbReference>
<reference evidence="5 6" key="1">
    <citation type="submission" date="2016-01" db="EMBL/GenBank/DDBJ databases">
        <title>The new phylogeny of the genus Mycobacterium.</title>
        <authorList>
            <person name="Tarcisio F."/>
            <person name="Conor M."/>
            <person name="Antonella G."/>
            <person name="Elisabetta G."/>
            <person name="Giulia F.S."/>
            <person name="Sara T."/>
            <person name="Anna F."/>
            <person name="Clotilde B."/>
            <person name="Roberto B."/>
            <person name="Veronica D.S."/>
            <person name="Fabio R."/>
            <person name="Monica P."/>
            <person name="Olivier J."/>
            <person name="Enrico T."/>
            <person name="Nicola S."/>
        </authorList>
    </citation>
    <scope>NUCLEOTIDE SEQUENCE [LARGE SCALE GENOMIC DNA]</scope>
    <source>
        <strain evidence="5 6">DSM 44339</strain>
    </source>
</reference>
<sequence>MDHLEVDVDEAYNISRAVGNDAEELREELASLQHAWDILSRGWTGAAASAYWSIWDEWREGATTLVDSLAESSRNLGHAAARYAEQDAASATALESTDMDLGL</sequence>
<dbReference type="EMBL" id="AP022605">
    <property type="protein sequence ID" value="BBZ06301.1"/>
    <property type="molecule type" value="Genomic_DNA"/>
</dbReference>
<dbReference type="KEGG" id="mdr:MDOR_04700"/>
<dbReference type="InterPro" id="IPR010310">
    <property type="entry name" value="T7SS_ESAT-6-like"/>
</dbReference>
<dbReference type="OrthoDB" id="3787781at2"/>
<evidence type="ECO:0000313" key="4">
    <source>
        <dbReference type="EMBL" id="ORV37561.1"/>
    </source>
</evidence>
<evidence type="ECO:0000256" key="1">
    <source>
        <dbReference type="RuleBase" id="RU362001"/>
    </source>
</evidence>
<keyword evidence="6" id="KW-1185">Reference proteome</keyword>
<evidence type="ECO:0000313" key="6">
    <source>
        <dbReference type="Proteomes" id="UP000193564"/>
    </source>
</evidence>
<evidence type="ECO:0000313" key="3">
    <source>
        <dbReference type="EMBL" id="BBZ06301.1"/>
    </source>
</evidence>
<dbReference type="EMBL" id="LQOS01000047">
    <property type="protein sequence ID" value="ORV37565.1"/>
    <property type="molecule type" value="Genomic_DNA"/>
</dbReference>
<dbReference type="SUPFAM" id="SSF140453">
    <property type="entry name" value="EsxAB dimer-like"/>
    <property type="match status" value="1"/>
</dbReference>
<dbReference type="Proteomes" id="UP000193564">
    <property type="component" value="Unassembled WGS sequence"/>
</dbReference>
<dbReference type="KEGG" id="mdr:MDOR_04650"/>
<reference evidence="2 7" key="2">
    <citation type="journal article" date="2019" name="Emerg. Microbes Infect.">
        <title>Comprehensive subspecies identification of 175 nontuberculous mycobacteria species based on 7547 genomic profiles.</title>
        <authorList>
            <person name="Matsumoto Y."/>
            <person name="Kinjo T."/>
            <person name="Motooka D."/>
            <person name="Nabeya D."/>
            <person name="Jung N."/>
            <person name="Uechi K."/>
            <person name="Horii T."/>
            <person name="Iida T."/>
            <person name="Fujita J."/>
            <person name="Nakamura S."/>
        </authorList>
    </citation>
    <scope>NUCLEOTIDE SEQUENCE [LARGE SCALE GENOMIC DNA]</scope>
    <source>
        <strain evidence="2 7">JCM 12405</strain>
    </source>
</reference>
<dbReference type="NCBIfam" id="TIGR03930">
    <property type="entry name" value="WXG100_ESAT6"/>
    <property type="match status" value="1"/>
</dbReference>
<dbReference type="Pfam" id="PF06013">
    <property type="entry name" value="WXG100"/>
    <property type="match status" value="1"/>
</dbReference>
<reference evidence="2" key="3">
    <citation type="submission" date="2020-02" db="EMBL/GenBank/DDBJ databases">
        <authorList>
            <person name="Matsumoto Y."/>
            <person name="Motooka D."/>
            <person name="Nakamura S."/>
        </authorList>
    </citation>
    <scope>NUCLEOTIDE SEQUENCE</scope>
    <source>
        <strain evidence="2">JCM 12405</strain>
    </source>
</reference>
<proteinExistence type="inferred from homology"/>
<name>A0A1X1T0B2_9MYCO</name>
<dbReference type="InterPro" id="IPR036689">
    <property type="entry name" value="ESAT-6-like_sf"/>
</dbReference>
<gene>
    <name evidence="4" type="ORF">AWC01_15780</name>
    <name evidence="5" type="ORF">AWC01_15810</name>
    <name evidence="2" type="ORF">MDOR_04650</name>
    <name evidence="3" type="ORF">MDOR_04700</name>
</gene>
<dbReference type="STRING" id="126673.AWC01_15780"/>
<accession>A0A1X1T0B2</accession>